<dbReference type="InterPro" id="IPR001279">
    <property type="entry name" value="Metallo-B-lactamas"/>
</dbReference>
<protein>
    <submittedName>
        <fullName evidence="4">N-acyl-phosphatidylethanolamine-hydrolyzing phospholipase D-like</fullName>
    </submittedName>
</protein>
<sequence length="503" mass="57989">MIQKFKFLSKRLNSFEQNDDDDDNTDHHHNHHNHHHHHTSDNNKLISRNAVICSSGKDKYRHDSERANLPVRPVNSELEFIPENSDNNHHHYHHQHHYQKLNSNHSTQSRQSSLYRMNNLAATTSSSQLSLCSTTNHHQLTRQNSATSQMVKRNTVVNCLDMEQSLMIGGKYQNPWPNYRLPTFTNILKLGLSRDKSNVASKKELNQHLPILEPNISTKPPENSFRITWLGHASVLAEFDNITVLTDPMFSERASPSQVIGPKRFRDPPCTVHDLPSNLDAVIISHSHYDHLDLNTVVLLNARYGSDLRWFIPIGLGDWFGRVGCENVVELDWWEENCVPDKSDVSFVFTPAQHWSKRTLTDDNKSLWGSWVVKGPRFRFFFTGDTGFCDVFKQIGSIYGPFDVSAIPIGSYEPRRYMKYQHIDPAEAIQLHKDLRSKFSVAIHWGTFAFSDEPFLEPRNRLRIEAEKARINLKKFATFMHGETRIITANGKVESTHQNKIVS</sequence>
<dbReference type="PANTHER" id="PTHR15032:SF4">
    <property type="entry name" value="N-ACYL-PHOSPHATIDYLETHANOLAMINE-HYDROLYZING PHOSPHOLIPASE D"/>
    <property type="match status" value="1"/>
</dbReference>
<feature type="region of interest" description="Disordered" evidence="1">
    <location>
        <begin position="18"/>
        <end position="46"/>
    </location>
</feature>
<evidence type="ECO:0000259" key="2">
    <source>
        <dbReference type="Pfam" id="PF12706"/>
    </source>
</evidence>
<evidence type="ECO:0000313" key="3">
    <source>
        <dbReference type="Proteomes" id="UP000515146"/>
    </source>
</evidence>
<dbReference type="GO" id="GO:0070290">
    <property type="term" value="F:N-acylphosphatidylethanolamine-specific phospholipase D activity"/>
    <property type="evidence" value="ECO:0007669"/>
    <property type="project" value="TreeGrafter"/>
</dbReference>
<name>A0A6P6YEX5_DERPT</name>
<evidence type="ECO:0000313" key="4">
    <source>
        <dbReference type="RefSeq" id="XP_027204028.1"/>
    </source>
</evidence>
<dbReference type="SUPFAM" id="SSF56281">
    <property type="entry name" value="Metallo-hydrolase/oxidoreductase"/>
    <property type="match status" value="1"/>
</dbReference>
<dbReference type="PANTHER" id="PTHR15032">
    <property type="entry name" value="N-ACYL-PHOSPHATIDYLETHANOLAMINE-HYDROLYZING PHOSPHOLIPASE D"/>
    <property type="match status" value="1"/>
</dbReference>
<dbReference type="KEGG" id="dpte:113797789"/>
<dbReference type="Gene3D" id="3.60.15.10">
    <property type="entry name" value="Ribonuclease Z/Hydroxyacylglutathione hydrolase-like"/>
    <property type="match status" value="1"/>
</dbReference>
<evidence type="ECO:0000256" key="1">
    <source>
        <dbReference type="SAM" id="MobiDB-lite"/>
    </source>
</evidence>
<accession>A0A6P6YEX5</accession>
<dbReference type="AlphaFoldDB" id="A0A6P6YEX5"/>
<dbReference type="GO" id="GO:0070292">
    <property type="term" value="P:N-acylphosphatidylethanolamine metabolic process"/>
    <property type="evidence" value="ECO:0007669"/>
    <property type="project" value="TreeGrafter"/>
</dbReference>
<dbReference type="GO" id="GO:0031123">
    <property type="term" value="P:RNA 3'-end processing"/>
    <property type="evidence" value="ECO:0007669"/>
    <property type="project" value="UniProtKB-ARBA"/>
</dbReference>
<dbReference type="Proteomes" id="UP000515146">
    <property type="component" value="Unplaced"/>
</dbReference>
<dbReference type="GO" id="GO:0070291">
    <property type="term" value="P:N-acylethanolamine metabolic process"/>
    <property type="evidence" value="ECO:0007669"/>
    <property type="project" value="TreeGrafter"/>
</dbReference>
<proteinExistence type="predicted"/>
<feature type="compositionally biased region" description="Basic residues" evidence="1">
    <location>
        <begin position="28"/>
        <end position="38"/>
    </location>
</feature>
<dbReference type="OrthoDB" id="332863at2759"/>
<dbReference type="InterPro" id="IPR036866">
    <property type="entry name" value="RibonucZ/Hydroxyglut_hydro"/>
</dbReference>
<dbReference type="OMA" id="CTPAMHW"/>
<feature type="domain" description="Metallo-beta-lactamase" evidence="2">
    <location>
        <begin position="244"/>
        <end position="445"/>
    </location>
</feature>
<keyword evidence="3" id="KW-1185">Reference proteome</keyword>
<dbReference type="GO" id="GO:0005737">
    <property type="term" value="C:cytoplasm"/>
    <property type="evidence" value="ECO:0007669"/>
    <property type="project" value="TreeGrafter"/>
</dbReference>
<reference evidence="4" key="1">
    <citation type="submission" date="2025-08" db="UniProtKB">
        <authorList>
            <consortium name="RefSeq"/>
        </authorList>
    </citation>
    <scope>IDENTIFICATION</scope>
    <source>
        <strain evidence="4">Airmid</strain>
    </source>
</reference>
<dbReference type="InParanoid" id="A0A6P6YEX5"/>
<dbReference type="Pfam" id="PF12706">
    <property type="entry name" value="Lactamase_B_2"/>
    <property type="match status" value="1"/>
</dbReference>
<dbReference type="RefSeq" id="XP_027204028.1">
    <property type="nucleotide sequence ID" value="XM_027348227.1"/>
</dbReference>
<gene>
    <name evidence="4" type="primary">LOC113797789</name>
</gene>
<organism evidence="3 4">
    <name type="scientific">Dermatophagoides pteronyssinus</name>
    <name type="common">European house dust mite</name>
    <dbReference type="NCBI Taxonomy" id="6956"/>
    <lineage>
        <taxon>Eukaryota</taxon>
        <taxon>Metazoa</taxon>
        <taxon>Ecdysozoa</taxon>
        <taxon>Arthropoda</taxon>
        <taxon>Chelicerata</taxon>
        <taxon>Arachnida</taxon>
        <taxon>Acari</taxon>
        <taxon>Acariformes</taxon>
        <taxon>Sarcoptiformes</taxon>
        <taxon>Astigmata</taxon>
        <taxon>Psoroptidia</taxon>
        <taxon>Analgoidea</taxon>
        <taxon>Pyroglyphidae</taxon>
        <taxon>Dermatophagoidinae</taxon>
        <taxon>Dermatophagoides</taxon>
    </lineage>
</organism>